<organism evidence="1 2">
    <name type="scientific">Methylocapsa palsarum</name>
    <dbReference type="NCBI Taxonomy" id="1612308"/>
    <lineage>
        <taxon>Bacteria</taxon>
        <taxon>Pseudomonadati</taxon>
        <taxon>Pseudomonadota</taxon>
        <taxon>Alphaproteobacteria</taxon>
        <taxon>Hyphomicrobiales</taxon>
        <taxon>Beijerinckiaceae</taxon>
        <taxon>Methylocapsa</taxon>
    </lineage>
</organism>
<protein>
    <submittedName>
        <fullName evidence="1">Uncharacterized protein</fullName>
    </submittedName>
</protein>
<dbReference type="RefSeq" id="WP_091678723.1">
    <property type="nucleotide sequence ID" value="NZ_FOSN01000002.1"/>
</dbReference>
<evidence type="ECO:0000313" key="1">
    <source>
        <dbReference type="EMBL" id="SFK09906.1"/>
    </source>
</evidence>
<dbReference type="Proteomes" id="UP000198755">
    <property type="component" value="Unassembled WGS sequence"/>
</dbReference>
<gene>
    <name evidence="1" type="ORF">SAMN05444581_10273</name>
</gene>
<evidence type="ECO:0000313" key="2">
    <source>
        <dbReference type="Proteomes" id="UP000198755"/>
    </source>
</evidence>
<keyword evidence="2" id="KW-1185">Reference proteome</keyword>
<sequence>MPEIPGKACGECSLCCKALEITELVKPAGDLCRHCADGGGCGIYAARPGVCREYECLWKGDRALTAQMRPDRTGAILMEDPESDEYRAVCDPSKPLAWRTPLVFKHLVAKARSGRLVVAKAGLRSWRIYASGEWGPCV</sequence>
<dbReference type="OrthoDB" id="7202843at2"/>
<accession>A0A1I3WTV7</accession>
<name>A0A1I3WTV7_9HYPH</name>
<dbReference type="PANTHER" id="PTHR36931">
    <property type="entry name" value="UPF0153 PROTEIN YEIW"/>
    <property type="match status" value="1"/>
</dbReference>
<proteinExistence type="predicted"/>
<dbReference type="STRING" id="1612308.SAMN05444581_10273"/>
<dbReference type="InterPro" id="IPR052572">
    <property type="entry name" value="UPF0153_domain"/>
</dbReference>
<dbReference type="EMBL" id="FOSN01000002">
    <property type="protein sequence ID" value="SFK09906.1"/>
    <property type="molecule type" value="Genomic_DNA"/>
</dbReference>
<reference evidence="1 2" key="1">
    <citation type="submission" date="2016-10" db="EMBL/GenBank/DDBJ databases">
        <authorList>
            <person name="de Groot N.N."/>
        </authorList>
    </citation>
    <scope>NUCLEOTIDE SEQUENCE [LARGE SCALE GENOMIC DNA]</scope>
    <source>
        <strain evidence="1 2">NE2</strain>
    </source>
</reference>
<dbReference type="PANTHER" id="PTHR36931:SF1">
    <property type="entry name" value="UPF0153 PROTEIN YEIW"/>
    <property type="match status" value="1"/>
</dbReference>
<dbReference type="AlphaFoldDB" id="A0A1I3WTV7"/>